<evidence type="ECO:0000313" key="2">
    <source>
        <dbReference type="Proteomes" id="UP000694892"/>
    </source>
</evidence>
<name>A0A974HBN8_XENLA</name>
<organism evidence="1 2">
    <name type="scientific">Xenopus laevis</name>
    <name type="common">African clawed frog</name>
    <dbReference type="NCBI Taxonomy" id="8355"/>
    <lineage>
        <taxon>Eukaryota</taxon>
        <taxon>Metazoa</taxon>
        <taxon>Chordata</taxon>
        <taxon>Craniata</taxon>
        <taxon>Vertebrata</taxon>
        <taxon>Euteleostomi</taxon>
        <taxon>Amphibia</taxon>
        <taxon>Batrachia</taxon>
        <taxon>Anura</taxon>
        <taxon>Pipoidea</taxon>
        <taxon>Pipidae</taxon>
        <taxon>Xenopodinae</taxon>
        <taxon>Xenopus</taxon>
        <taxon>Xenopus</taxon>
    </lineage>
</organism>
<dbReference type="InterPro" id="IPR007724">
    <property type="entry name" value="Poly_GlycHdrlase"/>
</dbReference>
<dbReference type="GO" id="GO:0005737">
    <property type="term" value="C:cytoplasm"/>
    <property type="evidence" value="ECO:0007669"/>
    <property type="project" value="TreeGrafter"/>
</dbReference>
<sequence>LIQLLAAAEVGRDLVYFTFGDRELMKDIYLMYSFLTEKNKTVGDIYSMLIEYHNKVCRNCSTPRPDEKLYRFIYNNLKS</sequence>
<dbReference type="PANTHER" id="PTHR12837">
    <property type="entry name" value="POLY ADP-RIBOSE GLYCOHYDROLASE"/>
    <property type="match status" value="1"/>
</dbReference>
<dbReference type="AlphaFoldDB" id="A0A974HBN8"/>
<dbReference type="GO" id="GO:0005634">
    <property type="term" value="C:nucleus"/>
    <property type="evidence" value="ECO:0007669"/>
    <property type="project" value="TreeGrafter"/>
</dbReference>
<dbReference type="Proteomes" id="UP000694892">
    <property type="component" value="Chromosome 7L"/>
</dbReference>
<dbReference type="GO" id="GO:0004649">
    <property type="term" value="F:poly(ADP-ribose) glycohydrolase activity"/>
    <property type="evidence" value="ECO:0007669"/>
    <property type="project" value="InterPro"/>
</dbReference>
<feature type="non-terminal residue" evidence="1">
    <location>
        <position position="1"/>
    </location>
</feature>
<dbReference type="GO" id="GO:0009225">
    <property type="term" value="P:nucleotide-sugar metabolic process"/>
    <property type="evidence" value="ECO:0007669"/>
    <property type="project" value="TreeGrafter"/>
</dbReference>
<evidence type="ECO:0000313" key="1">
    <source>
        <dbReference type="EMBL" id="OCT72034.1"/>
    </source>
</evidence>
<dbReference type="GO" id="GO:1990966">
    <property type="term" value="P:ATP generation from poly-ADP-D-ribose"/>
    <property type="evidence" value="ECO:0007669"/>
    <property type="project" value="TreeGrafter"/>
</dbReference>
<proteinExistence type="predicted"/>
<protein>
    <recommendedName>
        <fullName evidence="3">Poly(ADP-ribose) glycohydrolase</fullName>
    </recommendedName>
</protein>
<accession>A0A974HBN8</accession>
<dbReference type="GO" id="GO:0005975">
    <property type="term" value="P:carbohydrate metabolic process"/>
    <property type="evidence" value="ECO:0007669"/>
    <property type="project" value="InterPro"/>
</dbReference>
<dbReference type="GO" id="GO:0006282">
    <property type="term" value="P:regulation of DNA repair"/>
    <property type="evidence" value="ECO:0007669"/>
    <property type="project" value="InterPro"/>
</dbReference>
<reference evidence="2" key="1">
    <citation type="journal article" date="2016" name="Nature">
        <title>Genome evolution in the allotetraploid frog Xenopus laevis.</title>
        <authorList>
            <person name="Session A.M."/>
            <person name="Uno Y."/>
            <person name="Kwon T."/>
            <person name="Chapman J.A."/>
            <person name="Toyoda A."/>
            <person name="Takahashi S."/>
            <person name="Fukui A."/>
            <person name="Hikosaka A."/>
            <person name="Suzuki A."/>
            <person name="Kondo M."/>
            <person name="van Heeringen S.J."/>
            <person name="Quigley I."/>
            <person name="Heinz S."/>
            <person name="Ogino H."/>
            <person name="Ochi H."/>
            <person name="Hellsten U."/>
            <person name="Lyons J.B."/>
            <person name="Simakov O."/>
            <person name="Putnam N."/>
            <person name="Stites J."/>
            <person name="Kuroki Y."/>
            <person name="Tanaka T."/>
            <person name="Michiue T."/>
            <person name="Watanabe M."/>
            <person name="Bogdanovic O."/>
            <person name="Lister R."/>
            <person name="Georgiou G."/>
            <person name="Paranjpe S.S."/>
            <person name="van Kruijsbergen I."/>
            <person name="Shu S."/>
            <person name="Carlson J."/>
            <person name="Kinoshita T."/>
            <person name="Ohta Y."/>
            <person name="Mawaribuchi S."/>
            <person name="Jenkins J."/>
            <person name="Grimwood J."/>
            <person name="Schmutz J."/>
            <person name="Mitros T."/>
            <person name="Mozaffari S.V."/>
            <person name="Suzuki Y."/>
            <person name="Haramoto Y."/>
            <person name="Yamamoto T.S."/>
            <person name="Takagi C."/>
            <person name="Heald R."/>
            <person name="Miller K."/>
            <person name="Haudenschild C."/>
            <person name="Kitzman J."/>
            <person name="Nakayama T."/>
            <person name="Izutsu Y."/>
            <person name="Robert J."/>
            <person name="Fortriede J."/>
            <person name="Burns K."/>
            <person name="Lotay V."/>
            <person name="Karimi K."/>
            <person name="Yasuoka Y."/>
            <person name="Dichmann D.S."/>
            <person name="Flajnik M.F."/>
            <person name="Houston D.W."/>
            <person name="Shendure J."/>
            <person name="DuPasquier L."/>
            <person name="Vize P.D."/>
            <person name="Zorn A.M."/>
            <person name="Ito M."/>
            <person name="Marcotte E.M."/>
            <person name="Wallingford J.B."/>
            <person name="Ito Y."/>
            <person name="Asashima M."/>
            <person name="Ueno N."/>
            <person name="Matsuda Y."/>
            <person name="Veenstra G.J."/>
            <person name="Fujiyama A."/>
            <person name="Harland R.M."/>
            <person name="Taira M."/>
            <person name="Rokhsar D.S."/>
        </authorList>
    </citation>
    <scope>NUCLEOTIDE SEQUENCE [LARGE SCALE GENOMIC DNA]</scope>
    <source>
        <strain evidence="2">J</strain>
    </source>
</reference>
<dbReference type="PANTHER" id="PTHR12837:SF15">
    <property type="entry name" value="POLY(ADP-RIBOSE) GLYCOHYDROLASE"/>
    <property type="match status" value="1"/>
</dbReference>
<gene>
    <name evidence="1" type="ORF">XELAEV_180350182mg</name>
</gene>
<dbReference type="EMBL" id="CM004478">
    <property type="protein sequence ID" value="OCT72034.1"/>
    <property type="molecule type" value="Genomic_DNA"/>
</dbReference>
<evidence type="ECO:0008006" key="3">
    <source>
        <dbReference type="Google" id="ProtNLM"/>
    </source>
</evidence>